<reference evidence="5 6" key="1">
    <citation type="journal article" date="2016" name="Genome Announc.">
        <title>Draft Genome Sequence of Paenibacillus amylolyticus Heshi-A3, Isolated from Fermented Rice Bran in a Japanese Fermented Seafood Dish.</title>
        <authorList>
            <person name="Akuzawa S."/>
            <person name="Nagaoka J."/>
            <person name="Kanekatsu M."/>
            <person name="Kubota E."/>
            <person name="Ohtake R."/>
            <person name="Suzuki T."/>
            <person name="Kanesaki Y."/>
        </authorList>
    </citation>
    <scope>NUCLEOTIDE SEQUENCE [LARGE SCALE GENOMIC DNA]</scope>
    <source>
        <strain evidence="5 6">Heshi-A3</strain>
    </source>
</reference>
<gene>
    <name evidence="5" type="ORF">PAHA3_1681</name>
</gene>
<keyword evidence="3" id="KW-0812">Transmembrane</keyword>
<protein>
    <submittedName>
        <fullName evidence="5">Methyl-accepting chemotaxis protein</fullName>
    </submittedName>
</protein>
<evidence type="ECO:0000259" key="4">
    <source>
        <dbReference type="PROSITE" id="PS50111"/>
    </source>
</evidence>
<keyword evidence="3" id="KW-0472">Membrane</keyword>
<dbReference type="RefSeq" id="WP_235599390.1">
    <property type="nucleotide sequence ID" value="NZ_BCNV01000001.1"/>
</dbReference>
<feature type="transmembrane region" description="Helical" evidence="3">
    <location>
        <begin position="16"/>
        <end position="36"/>
    </location>
</feature>
<keyword evidence="3" id="KW-1133">Transmembrane helix</keyword>
<evidence type="ECO:0000256" key="1">
    <source>
        <dbReference type="ARBA" id="ARBA00023224"/>
    </source>
</evidence>
<dbReference type="SMART" id="SM00283">
    <property type="entry name" value="MA"/>
    <property type="match status" value="1"/>
</dbReference>
<dbReference type="PANTHER" id="PTHR32089:SF112">
    <property type="entry name" value="LYSOZYME-LIKE PROTEIN-RELATED"/>
    <property type="match status" value="1"/>
</dbReference>
<feature type="transmembrane region" description="Helical" evidence="3">
    <location>
        <begin position="42"/>
        <end position="59"/>
    </location>
</feature>
<evidence type="ECO:0000256" key="2">
    <source>
        <dbReference type="PROSITE-ProRule" id="PRU00284"/>
    </source>
</evidence>
<feature type="transmembrane region" description="Helical" evidence="3">
    <location>
        <begin position="66"/>
        <end position="84"/>
    </location>
</feature>
<reference evidence="6" key="2">
    <citation type="submission" date="2016-01" db="EMBL/GenBank/DDBJ databases">
        <title>Draft Genome Sequence of Paenibacillus amylolyticus Heshi-A3 that Was Isolated from Fermented Rice Bran with Aging Salted Mackerel, Which Was Named Heshiko as Traditional Fermented Seafood in Japan.</title>
        <authorList>
            <person name="Akuzawa S."/>
            <person name="Nakagawa J."/>
            <person name="Kanekatsu T."/>
            <person name="Kubota E."/>
            <person name="Ohtake R."/>
            <person name="Suzuki T."/>
            <person name="Kanesaki Y."/>
        </authorList>
    </citation>
    <scope>NUCLEOTIDE SEQUENCE [LARGE SCALE GENOMIC DNA]</scope>
    <source>
        <strain evidence="6">Heshi-A3</strain>
    </source>
</reference>
<dbReference type="PANTHER" id="PTHR32089">
    <property type="entry name" value="METHYL-ACCEPTING CHEMOTAXIS PROTEIN MCPB"/>
    <property type="match status" value="1"/>
</dbReference>
<evidence type="ECO:0000313" key="5">
    <source>
        <dbReference type="EMBL" id="GAS81607.1"/>
    </source>
</evidence>
<dbReference type="EMBL" id="BCNV01000001">
    <property type="protein sequence ID" value="GAS81607.1"/>
    <property type="molecule type" value="Genomic_DNA"/>
</dbReference>
<dbReference type="Gene3D" id="1.10.287.950">
    <property type="entry name" value="Methyl-accepting chemotaxis protein"/>
    <property type="match status" value="1"/>
</dbReference>
<feature type="transmembrane region" description="Helical" evidence="3">
    <location>
        <begin position="135"/>
        <end position="152"/>
    </location>
</feature>
<evidence type="ECO:0000256" key="3">
    <source>
        <dbReference type="SAM" id="Phobius"/>
    </source>
</evidence>
<comment type="caution">
    <text evidence="5">The sequence shown here is derived from an EMBL/GenBank/DDBJ whole genome shotgun (WGS) entry which is preliminary data.</text>
</comment>
<proteinExistence type="predicted"/>
<dbReference type="Proteomes" id="UP000069697">
    <property type="component" value="Unassembled WGS sequence"/>
</dbReference>
<feature type="transmembrane region" description="Helical" evidence="3">
    <location>
        <begin position="90"/>
        <end position="123"/>
    </location>
</feature>
<dbReference type="GO" id="GO:0016020">
    <property type="term" value="C:membrane"/>
    <property type="evidence" value="ECO:0007669"/>
    <property type="project" value="InterPro"/>
</dbReference>
<dbReference type="Pfam" id="PF00015">
    <property type="entry name" value="MCPsignal"/>
    <property type="match status" value="1"/>
</dbReference>
<name>A0A100VKN1_PAEAM</name>
<dbReference type="AlphaFoldDB" id="A0A100VKN1"/>
<organism evidence="5 6">
    <name type="scientific">Paenibacillus amylolyticus</name>
    <dbReference type="NCBI Taxonomy" id="1451"/>
    <lineage>
        <taxon>Bacteria</taxon>
        <taxon>Bacillati</taxon>
        <taxon>Bacillota</taxon>
        <taxon>Bacilli</taxon>
        <taxon>Bacillales</taxon>
        <taxon>Paenibacillaceae</taxon>
        <taxon>Paenibacillus</taxon>
    </lineage>
</organism>
<dbReference type="GO" id="GO:0007165">
    <property type="term" value="P:signal transduction"/>
    <property type="evidence" value="ECO:0007669"/>
    <property type="project" value="UniProtKB-KW"/>
</dbReference>
<accession>A0A100VKN1</accession>
<sequence>MQIMDNSFFRNNTAKVNKIIATILWLTLVAFCFFISSKQVELAVVFSLFVELSIATFLMYRKKKPVMTMVVLMIAILTATTQYIQSPGAGMLIVVVLCVISLYLNRVLLYGFGAMYNIAYIVIYYADHQQYDTTFFMTIGFIELTIVALYFVCKRGRDLIQVALDKEAEARDLVKALDNMVKVIRENTSTLNTDIASCNDDIRNLKQMSDTVTSNIQEVTEGIRDQSGSITHISEMMNTADAQMVEINQMSHRLAQISSDNGQVVRQSSDRIVQMGNQMNMINGAVTDSMTTVQELNQSMDDVNTFLSAINQIADQTHLLALNANIEASRAGEAGAGFAVVAHEVKKLAQESSDTVKQINEIIHNIKRKTQLVVEKAAIGNAAVKEGEAITGQVLESFDHIRSTFEHVDQYIAKELDMTDQMSLIFTQVRTQVDHISDISQEHAVATEGVLATTQEQENNIDVIYEFIGRINHSSLRLQELIGNHNKE</sequence>
<evidence type="ECO:0000313" key="6">
    <source>
        <dbReference type="Proteomes" id="UP000069697"/>
    </source>
</evidence>
<dbReference type="SUPFAM" id="SSF58104">
    <property type="entry name" value="Methyl-accepting chemotaxis protein (MCP) signaling domain"/>
    <property type="match status" value="1"/>
</dbReference>
<keyword evidence="1 2" id="KW-0807">Transducer</keyword>
<feature type="domain" description="Methyl-accepting transducer" evidence="4">
    <location>
        <begin position="201"/>
        <end position="458"/>
    </location>
</feature>
<dbReference type="PROSITE" id="PS50111">
    <property type="entry name" value="CHEMOTAXIS_TRANSDUC_2"/>
    <property type="match status" value="1"/>
</dbReference>
<dbReference type="InterPro" id="IPR004089">
    <property type="entry name" value="MCPsignal_dom"/>
</dbReference>